<reference evidence="5 6" key="1">
    <citation type="submission" date="2012-08" db="EMBL/GenBank/DDBJ databases">
        <title>Whole genome shotgun sequence of Austwickia chelonae NBRC 105200.</title>
        <authorList>
            <person name="Yoshida I."/>
            <person name="Hosoyama A."/>
            <person name="Tsuchikane K."/>
            <person name="Katsumata H."/>
            <person name="Ando Y."/>
            <person name="Ohji S."/>
            <person name="Hamada M."/>
            <person name="Tamura T."/>
            <person name="Yamazoe A."/>
            <person name="Yamazaki S."/>
            <person name="Fujita N."/>
        </authorList>
    </citation>
    <scope>NUCLEOTIDE SEQUENCE [LARGE SCALE GENOMIC DNA]</scope>
    <source>
        <strain evidence="5 6">NBRC 105200</strain>
    </source>
</reference>
<evidence type="ECO:0000256" key="2">
    <source>
        <dbReference type="ARBA" id="ARBA00023235"/>
    </source>
</evidence>
<dbReference type="Pfam" id="PF02502">
    <property type="entry name" value="LacAB_rpiB"/>
    <property type="match status" value="1"/>
</dbReference>
<feature type="binding site" evidence="4">
    <location>
        <position position="99"/>
    </location>
    <ligand>
        <name>D-ribulose 5-phosphate</name>
        <dbReference type="ChEBI" id="CHEBI:58121"/>
    </ligand>
</feature>
<dbReference type="PANTHER" id="PTHR30345">
    <property type="entry name" value="RIBOSE-5-PHOSPHATE ISOMERASE B"/>
    <property type="match status" value="1"/>
</dbReference>
<sequence length="143" mass="15233">MKIGIGNDHGAYQLRLAVKAHLEELGHEVVDFGSDSAERVDYPDYGHAVGKAVVAGEIDLGIVMCGTGIGIGLAANKVSGVRCAIVSEPYSARLARQHNDANMLALGGRVVAPEYATMIVDEFLTAQFEGGRHAQRVALIERF</sequence>
<keyword evidence="2 5" id="KW-0413">Isomerase</keyword>
<dbReference type="NCBIfam" id="NF004051">
    <property type="entry name" value="PRK05571.1"/>
    <property type="match status" value="1"/>
</dbReference>
<comment type="similarity">
    <text evidence="1">Belongs to the LacAB/RpiB family.</text>
</comment>
<dbReference type="InterPro" id="IPR004785">
    <property type="entry name" value="RpiB"/>
</dbReference>
<comment type="caution">
    <text evidence="5">The sequence shown here is derived from an EMBL/GenBank/DDBJ whole genome shotgun (WGS) entry which is preliminary data.</text>
</comment>
<dbReference type="InterPro" id="IPR036569">
    <property type="entry name" value="RpiB_LacA_LacB_sf"/>
</dbReference>
<feature type="binding site" evidence="4">
    <location>
        <begin position="8"/>
        <end position="9"/>
    </location>
    <ligand>
        <name>D-ribulose 5-phosphate</name>
        <dbReference type="ChEBI" id="CHEBI:58121"/>
    </ligand>
</feature>
<feature type="active site" description="Proton donor" evidence="3">
    <location>
        <position position="98"/>
    </location>
</feature>
<feature type="binding site" evidence="4">
    <location>
        <position position="132"/>
    </location>
    <ligand>
        <name>D-ribulose 5-phosphate</name>
        <dbReference type="ChEBI" id="CHEBI:58121"/>
    </ligand>
</feature>
<protein>
    <submittedName>
        <fullName evidence="5">Ribose-5-phosphate isomerase B</fullName>
    </submittedName>
</protein>
<name>K6VPW9_9MICO</name>
<feature type="binding site" evidence="4">
    <location>
        <position position="136"/>
    </location>
    <ligand>
        <name>D-ribulose 5-phosphate</name>
        <dbReference type="ChEBI" id="CHEBI:58121"/>
    </ligand>
</feature>
<dbReference type="NCBIfam" id="TIGR00689">
    <property type="entry name" value="rpiB_lacA_lacB"/>
    <property type="match status" value="1"/>
</dbReference>
<accession>K6VPW9</accession>
<evidence type="ECO:0000256" key="1">
    <source>
        <dbReference type="ARBA" id="ARBA00008754"/>
    </source>
</evidence>
<evidence type="ECO:0000256" key="3">
    <source>
        <dbReference type="PIRSR" id="PIRSR005384-1"/>
    </source>
</evidence>
<dbReference type="GO" id="GO:0009052">
    <property type="term" value="P:pentose-phosphate shunt, non-oxidative branch"/>
    <property type="evidence" value="ECO:0007669"/>
    <property type="project" value="TreeGrafter"/>
</dbReference>
<dbReference type="SUPFAM" id="SSF89623">
    <property type="entry name" value="Ribose/Galactose isomerase RpiB/AlsB"/>
    <property type="match status" value="1"/>
</dbReference>
<dbReference type="RefSeq" id="WP_006503551.1">
    <property type="nucleotide sequence ID" value="NZ_BAGZ01000017.1"/>
</dbReference>
<dbReference type="Proteomes" id="UP000008495">
    <property type="component" value="Unassembled WGS sequence"/>
</dbReference>
<organism evidence="5 6">
    <name type="scientific">Austwickia chelonae NBRC 105200</name>
    <dbReference type="NCBI Taxonomy" id="1184607"/>
    <lineage>
        <taxon>Bacteria</taxon>
        <taxon>Bacillati</taxon>
        <taxon>Actinomycetota</taxon>
        <taxon>Actinomycetes</taxon>
        <taxon>Micrococcales</taxon>
        <taxon>Dermatophilaceae</taxon>
        <taxon>Austwickia</taxon>
    </lineage>
</organism>
<dbReference type="NCBIfam" id="TIGR01120">
    <property type="entry name" value="rpiB"/>
    <property type="match status" value="1"/>
</dbReference>
<gene>
    <name evidence="5" type="primary">rpiB</name>
    <name evidence="5" type="ORF">AUCHE_17_00040</name>
</gene>
<proteinExistence type="inferred from homology"/>
<dbReference type="GO" id="GO:0019316">
    <property type="term" value="P:D-allose catabolic process"/>
    <property type="evidence" value="ECO:0007669"/>
    <property type="project" value="TreeGrafter"/>
</dbReference>
<dbReference type="PIRSF" id="PIRSF005384">
    <property type="entry name" value="RpiB_LacA_B"/>
    <property type="match status" value="1"/>
</dbReference>
<feature type="binding site" evidence="4">
    <location>
        <begin position="66"/>
        <end position="70"/>
    </location>
    <ligand>
        <name>D-ribulose 5-phosphate</name>
        <dbReference type="ChEBI" id="CHEBI:58121"/>
    </ligand>
</feature>
<dbReference type="STRING" id="100225.SAMN05421595_0005"/>
<evidence type="ECO:0000313" key="6">
    <source>
        <dbReference type="Proteomes" id="UP000008495"/>
    </source>
</evidence>
<dbReference type="PANTHER" id="PTHR30345:SF0">
    <property type="entry name" value="DNA DAMAGE-REPAIR_TOLERATION PROTEIN DRT102"/>
    <property type="match status" value="1"/>
</dbReference>
<keyword evidence="6" id="KW-1185">Reference proteome</keyword>
<dbReference type="AlphaFoldDB" id="K6VPW9"/>
<feature type="binding site" evidence="4">
    <location>
        <position position="109"/>
    </location>
    <ligand>
        <name>D-ribulose 5-phosphate</name>
        <dbReference type="ChEBI" id="CHEBI:58121"/>
    </ligand>
</feature>
<feature type="active site" description="Proton acceptor" evidence="3">
    <location>
        <position position="65"/>
    </location>
</feature>
<dbReference type="OrthoDB" id="1778624at2"/>
<evidence type="ECO:0000313" key="5">
    <source>
        <dbReference type="EMBL" id="GAB78794.1"/>
    </source>
</evidence>
<dbReference type="Gene3D" id="3.40.1400.10">
    <property type="entry name" value="Sugar-phosphate isomerase, RpiB/LacA/LacB"/>
    <property type="match status" value="1"/>
</dbReference>
<dbReference type="EMBL" id="BAGZ01000017">
    <property type="protein sequence ID" value="GAB78794.1"/>
    <property type="molecule type" value="Genomic_DNA"/>
</dbReference>
<dbReference type="InterPro" id="IPR003500">
    <property type="entry name" value="RpiB_LacA_LacB"/>
</dbReference>
<dbReference type="eggNOG" id="COG0698">
    <property type="taxonomic scope" value="Bacteria"/>
</dbReference>
<dbReference type="GO" id="GO:0004751">
    <property type="term" value="F:ribose-5-phosphate isomerase activity"/>
    <property type="evidence" value="ECO:0007669"/>
    <property type="project" value="TreeGrafter"/>
</dbReference>
<evidence type="ECO:0000256" key="4">
    <source>
        <dbReference type="PIRSR" id="PIRSR005384-2"/>
    </source>
</evidence>